<accession>A0AAV5QM00</accession>
<evidence type="ECO:0000313" key="2">
    <source>
        <dbReference type="EMBL" id="GMM35659.1"/>
    </source>
</evidence>
<dbReference type="InterPro" id="IPR011009">
    <property type="entry name" value="Kinase-like_dom_sf"/>
</dbReference>
<evidence type="ECO:0008006" key="4">
    <source>
        <dbReference type="Google" id="ProtNLM"/>
    </source>
</evidence>
<dbReference type="EMBL" id="BTFZ01000010">
    <property type="protein sequence ID" value="GMM35659.1"/>
    <property type="molecule type" value="Genomic_DNA"/>
</dbReference>
<dbReference type="RefSeq" id="XP_064852659.1">
    <property type="nucleotide sequence ID" value="XM_064996587.1"/>
</dbReference>
<gene>
    <name evidence="2" type="ORF">DASC09_029840</name>
</gene>
<reference evidence="2 3" key="1">
    <citation type="journal article" date="2023" name="Elife">
        <title>Identification of key yeast species and microbe-microbe interactions impacting larval growth of Drosophila in the wild.</title>
        <authorList>
            <person name="Mure A."/>
            <person name="Sugiura Y."/>
            <person name="Maeda R."/>
            <person name="Honda K."/>
            <person name="Sakurai N."/>
            <person name="Takahashi Y."/>
            <person name="Watada M."/>
            <person name="Katoh T."/>
            <person name="Gotoh A."/>
            <person name="Gotoh Y."/>
            <person name="Taniguchi I."/>
            <person name="Nakamura K."/>
            <person name="Hayashi T."/>
            <person name="Katayama T."/>
            <person name="Uemura T."/>
            <person name="Hattori Y."/>
        </authorList>
    </citation>
    <scope>NUCLEOTIDE SEQUENCE [LARGE SCALE GENOMIC DNA]</scope>
    <source>
        <strain evidence="2 3">SC-9</strain>
    </source>
</reference>
<keyword evidence="1" id="KW-0175">Coiled coil</keyword>
<evidence type="ECO:0000313" key="3">
    <source>
        <dbReference type="Proteomes" id="UP001360560"/>
    </source>
</evidence>
<dbReference type="SUPFAM" id="SSF56112">
    <property type="entry name" value="Protein kinase-like (PK-like)"/>
    <property type="match status" value="1"/>
</dbReference>
<feature type="coiled-coil region" evidence="1">
    <location>
        <begin position="364"/>
        <end position="420"/>
    </location>
</feature>
<dbReference type="AlphaFoldDB" id="A0AAV5QM00"/>
<organism evidence="2 3">
    <name type="scientific">Saccharomycopsis crataegensis</name>
    <dbReference type="NCBI Taxonomy" id="43959"/>
    <lineage>
        <taxon>Eukaryota</taxon>
        <taxon>Fungi</taxon>
        <taxon>Dikarya</taxon>
        <taxon>Ascomycota</taxon>
        <taxon>Saccharomycotina</taxon>
        <taxon>Saccharomycetes</taxon>
        <taxon>Saccharomycopsidaceae</taxon>
        <taxon>Saccharomycopsis</taxon>
    </lineage>
</organism>
<evidence type="ECO:0000256" key="1">
    <source>
        <dbReference type="SAM" id="Coils"/>
    </source>
</evidence>
<comment type="caution">
    <text evidence="2">The sequence shown here is derived from an EMBL/GenBank/DDBJ whole genome shotgun (WGS) entry which is preliminary data.</text>
</comment>
<proteinExistence type="predicted"/>
<protein>
    <recommendedName>
        <fullName evidence="4">Non-specific serine/threonine protein kinase</fullName>
    </recommendedName>
</protein>
<name>A0AAV5QM00_9ASCO</name>
<sequence length="721" mass="81814">MHITRVQYPHFAKKVSHIRIIAVLLKALNSISFSSLLKSSQDSGSLLPKNCVVECFNVNMSDQAYEQRIASAINEIKSKIRNSQGLSLDLGDILDDQNLRAGVIGKMKVEAYLERERNGPNPTDLASSLWKLFLNLPAPDPLKKSLHKQSVPTSLPKGSTSAAIYKYYEEFSVDWKPFPDDYFDNLIETFSLHCNQNLSTSIFHQGSVREVDELYSDLTSSTGKDFWMHCDKKEASIVLSLWNLILPKVVTILYGLGDTVYCRVQRTIMGQENLSLRPDICVFANQRDADENGPASIIIEGKRLGLRKLIKDDALTDSSLVRQVVVDMLNGAIDFCILTDYVVSIIFMLEDPDHEDSKPKGNPNSTKQKEFQEMNDRIAEMETLLKETNGDKFKVFNSRRRNLEKEKAKLEKRAGALKQQLMEVPIPIFYKILENSDKKINLILASLIHHCVNYSANQKSSAIDKTKKYKSVFMKKKSLVENIKIGSRSSHKSVSKPIKLVHKEMSGNSWGNYANDIAELQGGDSHLSFVVAINTTRCYEFFPRLPRMDTDSKRLVLKVYDQDFIKDYSQTREMRKMGWSYPMLLKLAEENFMSEIHAYSLITKYNKKCRSEADKIFAPQVIYCGDNVIFWDKSCIKFGGHAIFMTEITGGGRITKKSIEFGINQLKLLSGLGINHGDIRRANFIVTPDERVAWIDYGRVNGSSTLEGNILKFVEICSEDS</sequence>
<dbReference type="Proteomes" id="UP001360560">
    <property type="component" value="Unassembled WGS sequence"/>
</dbReference>
<keyword evidence="3" id="KW-1185">Reference proteome</keyword>
<dbReference type="GeneID" id="90073638"/>